<dbReference type="SUPFAM" id="SSF52425">
    <property type="entry name" value="Cryptochrome/photolyase, N-terminal domain"/>
    <property type="match status" value="1"/>
</dbReference>
<dbReference type="InterPro" id="IPR006050">
    <property type="entry name" value="DNA_photolyase_N"/>
</dbReference>
<keyword evidence="4 6" id="KW-0274">FAD</keyword>
<dbReference type="Pfam" id="PF00875">
    <property type="entry name" value="DNA_photolyase"/>
    <property type="match status" value="1"/>
</dbReference>
<dbReference type="InterPro" id="IPR005101">
    <property type="entry name" value="Cryptochr/Photolyase_FAD-bd"/>
</dbReference>
<feature type="site" description="Electron transfer via tryptophanyl radical" evidence="7">
    <location>
        <position position="347"/>
    </location>
</feature>
<dbReference type="Pfam" id="PF03441">
    <property type="entry name" value="FAD_binding_7"/>
    <property type="match status" value="1"/>
</dbReference>
<accession>A0A9W7TCK8</accession>
<dbReference type="Gene3D" id="1.10.579.10">
    <property type="entry name" value="DNA Cyclobutane Dipyrimidine Photolyase, subunit A, domain 3"/>
    <property type="match status" value="1"/>
</dbReference>
<feature type="binding site" evidence="6">
    <location>
        <begin position="316"/>
        <end position="323"/>
    </location>
    <ligand>
        <name>FAD</name>
        <dbReference type="ChEBI" id="CHEBI:57692"/>
    </ligand>
</feature>
<dbReference type="AlphaFoldDB" id="A0A9W7TCK8"/>
<sequence>FFSRAESRRIRVISKPDTGLSDKNSPVTMSHNCIHWFRKGLRLHDNPALIAALKDCRHIYPLFLLDPWYPNNTRIGINRWRFLIEALKDLDSSLRKLNSRLFVLRGTPTDILPKFFEKWKITRLTFEVDTEPYSQSRDNEVMKLAEEHRVEVISKISHTLYNIDRIIDENNGKPPLTYVRFQTVVRNLGSPKKPVPAPTEEDVKDVFTPFSKNHEEEFGIPTLEDLGLDTSCLGPDLFPGGETEALRRLDEHMQRTGWVCSFEKPQTSPNALIPSTTVLSPYVRFGCLSARTFWWRLTDVYRGKKHSDPLVSLHGQMLWREFFYTAAVGIPNFNKMEGNSHCVQVDWDDNPEHLAAWREARTGFPFIDAIMTQLRQEGWIHHLARHAVACFLTRGDLWINWEEGQKVFEELLLDADWSLNAGNWQWLSASAFFHQYFRVYSPITFGKKTDKYGDYIKKYLPVLKKFPAEYIYEPWKAPRSVQERAGCIVGKDYPRPIVEHEVVHKKNIQRMKAAYAKRSPEDQDDKTKTKVHDYLWYSFPKQSCECKYLKQITNKNLNNPLFL</sequence>
<dbReference type="PROSITE" id="PS51645">
    <property type="entry name" value="PHR_CRY_ALPHA_BETA"/>
    <property type="match status" value="1"/>
</dbReference>
<dbReference type="InterPro" id="IPR036155">
    <property type="entry name" value="Crypto/Photolyase_N_sf"/>
</dbReference>
<feature type="site" description="Electron transfer via tryptophanyl radical" evidence="7">
    <location>
        <position position="401"/>
    </location>
</feature>
<dbReference type="InterPro" id="IPR002081">
    <property type="entry name" value="Cryptochrome/DNA_photolyase_1"/>
</dbReference>
<dbReference type="GO" id="GO:0003904">
    <property type="term" value="F:deoxyribodipyrimidine photo-lyase activity"/>
    <property type="evidence" value="ECO:0007669"/>
    <property type="project" value="TreeGrafter"/>
</dbReference>
<evidence type="ECO:0000256" key="3">
    <source>
        <dbReference type="ARBA" id="ARBA00022741"/>
    </source>
</evidence>
<protein>
    <submittedName>
        <fullName evidence="9">Cry5 protein</fullName>
    </submittedName>
</protein>
<dbReference type="GO" id="GO:0003677">
    <property type="term" value="F:DNA binding"/>
    <property type="evidence" value="ECO:0007669"/>
    <property type="project" value="TreeGrafter"/>
</dbReference>
<dbReference type="Proteomes" id="UP001059041">
    <property type="component" value="Linkage Group LG22"/>
</dbReference>
<evidence type="ECO:0000256" key="6">
    <source>
        <dbReference type="PIRSR" id="PIRSR602081-1"/>
    </source>
</evidence>
<dbReference type="Gene3D" id="1.25.40.80">
    <property type="match status" value="1"/>
</dbReference>
<evidence type="ECO:0000256" key="4">
    <source>
        <dbReference type="ARBA" id="ARBA00022827"/>
    </source>
</evidence>
<comment type="similarity">
    <text evidence="1">Belongs to the DNA photolyase class-1 family.</text>
</comment>
<keyword evidence="3" id="KW-0547">Nucleotide-binding</keyword>
<keyword evidence="2 6" id="KW-0285">Flavoprotein</keyword>
<dbReference type="FunFam" id="1.10.579.10:FF:000004">
    <property type="entry name" value="Cryptochrome-1"/>
    <property type="match status" value="1"/>
</dbReference>
<name>A0A9W7TCK8_TRIRA</name>
<evidence type="ECO:0000259" key="8">
    <source>
        <dbReference type="PROSITE" id="PS51645"/>
    </source>
</evidence>
<comment type="caution">
    <text evidence="9">The sequence shown here is derived from an EMBL/GenBank/DDBJ whole genome shotgun (WGS) entry which is preliminary data.</text>
</comment>
<dbReference type="GO" id="GO:0005634">
    <property type="term" value="C:nucleus"/>
    <property type="evidence" value="ECO:0007669"/>
    <property type="project" value="TreeGrafter"/>
</dbReference>
<organism evidence="9 10">
    <name type="scientific">Triplophysa rosa</name>
    <name type="common">Cave loach</name>
    <dbReference type="NCBI Taxonomy" id="992332"/>
    <lineage>
        <taxon>Eukaryota</taxon>
        <taxon>Metazoa</taxon>
        <taxon>Chordata</taxon>
        <taxon>Craniata</taxon>
        <taxon>Vertebrata</taxon>
        <taxon>Euteleostomi</taxon>
        <taxon>Actinopterygii</taxon>
        <taxon>Neopterygii</taxon>
        <taxon>Teleostei</taxon>
        <taxon>Ostariophysi</taxon>
        <taxon>Cypriniformes</taxon>
        <taxon>Nemacheilidae</taxon>
        <taxon>Triplophysa</taxon>
    </lineage>
</organism>
<dbReference type="PANTHER" id="PTHR11455:SF9">
    <property type="entry name" value="CRYPTOCHROME CIRCADIAN CLOCK 5 ISOFORM X1"/>
    <property type="match status" value="1"/>
</dbReference>
<dbReference type="InterPro" id="IPR014729">
    <property type="entry name" value="Rossmann-like_a/b/a_fold"/>
</dbReference>
<dbReference type="GO" id="GO:0071949">
    <property type="term" value="F:FAD binding"/>
    <property type="evidence" value="ECO:0007669"/>
    <property type="project" value="TreeGrafter"/>
</dbReference>
<dbReference type="GO" id="GO:0043153">
    <property type="term" value="P:entrainment of circadian clock by photoperiod"/>
    <property type="evidence" value="ECO:0007669"/>
    <property type="project" value="TreeGrafter"/>
</dbReference>
<feature type="site" description="Electron transfer via tryptophanyl radical" evidence="7">
    <location>
        <position position="424"/>
    </location>
</feature>
<feature type="binding site" evidence="6">
    <location>
        <begin position="414"/>
        <end position="416"/>
    </location>
    <ligand>
        <name>FAD</name>
        <dbReference type="ChEBI" id="CHEBI:57692"/>
    </ligand>
</feature>
<dbReference type="GO" id="GO:0032922">
    <property type="term" value="P:circadian regulation of gene expression"/>
    <property type="evidence" value="ECO:0007669"/>
    <property type="project" value="TreeGrafter"/>
</dbReference>
<gene>
    <name evidence="9" type="ORF">IRJ41_025170</name>
</gene>
<evidence type="ECO:0000256" key="2">
    <source>
        <dbReference type="ARBA" id="ARBA00022630"/>
    </source>
</evidence>
<feature type="domain" description="Photolyase/cryptochrome alpha/beta" evidence="8">
    <location>
        <begin position="31"/>
        <end position="160"/>
    </location>
</feature>
<dbReference type="InterPro" id="IPR036134">
    <property type="entry name" value="Crypto/Photolyase_FAD-like_sf"/>
</dbReference>
<feature type="non-terminal residue" evidence="9">
    <location>
        <position position="563"/>
    </location>
</feature>
<dbReference type="PANTHER" id="PTHR11455">
    <property type="entry name" value="CRYPTOCHROME"/>
    <property type="match status" value="1"/>
</dbReference>
<evidence type="ECO:0000313" key="9">
    <source>
        <dbReference type="EMBL" id="KAI7793644.1"/>
    </source>
</evidence>
<feature type="binding site" evidence="6">
    <location>
        <begin position="276"/>
        <end position="280"/>
    </location>
    <ligand>
        <name>FAD</name>
        <dbReference type="ChEBI" id="CHEBI:57692"/>
    </ligand>
</feature>
<comment type="cofactor">
    <cofactor evidence="6">
        <name>FAD</name>
        <dbReference type="ChEBI" id="CHEBI:57692"/>
    </cofactor>
    <text evidence="6">Binds 1 FAD per subunit.</text>
</comment>
<proteinExistence type="inferred from homology"/>
<evidence type="ECO:0000313" key="10">
    <source>
        <dbReference type="Proteomes" id="UP001059041"/>
    </source>
</evidence>
<evidence type="ECO:0000256" key="1">
    <source>
        <dbReference type="ARBA" id="ARBA00005862"/>
    </source>
</evidence>
<evidence type="ECO:0000256" key="7">
    <source>
        <dbReference type="PIRSR" id="PIRSR602081-2"/>
    </source>
</evidence>
<dbReference type="GO" id="GO:0005737">
    <property type="term" value="C:cytoplasm"/>
    <property type="evidence" value="ECO:0007669"/>
    <property type="project" value="TreeGrafter"/>
</dbReference>
<evidence type="ECO:0000256" key="5">
    <source>
        <dbReference type="ARBA" id="ARBA00022991"/>
    </source>
</evidence>
<dbReference type="Gene3D" id="3.40.50.620">
    <property type="entry name" value="HUPs"/>
    <property type="match status" value="1"/>
</dbReference>
<reference evidence="9" key="1">
    <citation type="submission" date="2021-02" db="EMBL/GenBank/DDBJ databases">
        <title>Comparative genomics reveals that relaxation of natural selection precedes convergent phenotypic evolution of cavefish.</title>
        <authorList>
            <person name="Peng Z."/>
        </authorList>
    </citation>
    <scope>NUCLEOTIDE SEQUENCE</scope>
    <source>
        <tissue evidence="9">Muscle</tissue>
    </source>
</reference>
<keyword evidence="5" id="KW-0157">Chromophore</keyword>
<dbReference type="SUPFAM" id="SSF48173">
    <property type="entry name" value="Cryptochrome/photolyase FAD-binding domain"/>
    <property type="match status" value="1"/>
</dbReference>
<dbReference type="EMBL" id="JAFHDT010000022">
    <property type="protein sequence ID" value="KAI7793644.1"/>
    <property type="molecule type" value="Genomic_DNA"/>
</dbReference>
<keyword evidence="10" id="KW-1185">Reference proteome</keyword>